<protein>
    <recommendedName>
        <fullName evidence="5">BPTI/Kunitz inhibitor domain-containing protein</fullName>
    </recommendedName>
</protein>
<keyword evidence="3" id="KW-1015">Disulfide bond</keyword>
<dbReference type="PROSITE" id="PS50279">
    <property type="entry name" value="BPTI_KUNITZ_2"/>
    <property type="match status" value="8"/>
</dbReference>
<feature type="domain" description="BPTI/Kunitz inhibitor" evidence="5">
    <location>
        <begin position="283"/>
        <end position="333"/>
    </location>
</feature>
<feature type="chain" id="PRO_5032833274" description="BPTI/Kunitz inhibitor domain-containing protein" evidence="4">
    <location>
        <begin position="22"/>
        <end position="772"/>
    </location>
</feature>
<evidence type="ECO:0000313" key="7">
    <source>
        <dbReference type="Proteomes" id="UP000663880"/>
    </source>
</evidence>
<dbReference type="AlphaFoldDB" id="A0A821P3N1"/>
<name>A0A821P3N1_9NEOP</name>
<keyword evidence="4" id="KW-0732">Signal</keyword>
<dbReference type="InterPro" id="IPR036880">
    <property type="entry name" value="Kunitz_BPTI_sf"/>
</dbReference>
<feature type="domain" description="BPTI/Kunitz inhibitor" evidence="5">
    <location>
        <begin position="594"/>
        <end position="647"/>
    </location>
</feature>
<dbReference type="SMART" id="SM00131">
    <property type="entry name" value="KU"/>
    <property type="match status" value="7"/>
</dbReference>
<evidence type="ECO:0000313" key="6">
    <source>
        <dbReference type="EMBL" id="CAF4798089.1"/>
    </source>
</evidence>
<comment type="caution">
    <text evidence="6">The sequence shown here is derived from an EMBL/GenBank/DDBJ whole genome shotgun (WGS) entry which is preliminary data.</text>
</comment>
<sequence>MFDCYFRLVFFIAIIIHNSQTQETDSVNDEKDKIDFEGFRGYKYSTEAAVEANMYTLVGDGAFVFPSELKPLENSIHLAYTSTTQADIDNTDPQGNVKFCETTVYGCCLDGETPAHGPQNEGCCLRSRFGCCPDNYKPAEGTHLEGCSCMNAHFGCCPDNVTIARGTKYEGCGCQYSLHGCCPDKLTPATGVDFEGCGCHTYQFGCCPDGITIAIGPYLLNCFCQETIYGCCGDAVTEAKGPNKEGCDCSSSKYGCDADGITEAGVYKFQNNTVILNINEDECNLSLERGSCAGNFLRWGYDPNSRRCSQFIWGGCGGNTNRFNSEAACMHRCNPPGALQAECILPQEAGNCTEKRPVWSFSQTSNKCVPFHYTGCGGNVNRFNSVKECASACPKQKEDICTLPLLYEKCDHCDPRWFYDITTRRCRMFFGNGRNANNFGNKETCMNQCEEKFGLEIVRPETEKPSVCQLERNSGPCSDTLNRWGYDTQRDACVQFQYGGCGGNKNNFPSKEMCHRQCMLQDICKLPTVKTSCNSSGTEWFYDAATDSCTLFGENICGNNENSFETLLDCERRCKTGTFVEYEVEFPRFIASICEISTNLEECKKPGKVWYFNVTNGTCVSFDNADSGRSCRITATFASEEGCQRECGFYQDINVCSYPKDSGPCHETVEKVYYNSEEARCENFIYGGCRGSPNRFSSIKECNYICRPHANPCQLNPDVGDCTDHIAQWYYNEVEDKCFKFIYSGCKGNSNRFQTQEDCEKKCLHNELRAFL</sequence>
<organism evidence="6 7">
    <name type="scientific">Pieris macdunnoughi</name>
    <dbReference type="NCBI Taxonomy" id="345717"/>
    <lineage>
        <taxon>Eukaryota</taxon>
        <taxon>Metazoa</taxon>
        <taxon>Ecdysozoa</taxon>
        <taxon>Arthropoda</taxon>
        <taxon>Hexapoda</taxon>
        <taxon>Insecta</taxon>
        <taxon>Pterygota</taxon>
        <taxon>Neoptera</taxon>
        <taxon>Endopterygota</taxon>
        <taxon>Lepidoptera</taxon>
        <taxon>Glossata</taxon>
        <taxon>Ditrysia</taxon>
        <taxon>Papilionoidea</taxon>
        <taxon>Pieridae</taxon>
        <taxon>Pierinae</taxon>
        <taxon>Pieris</taxon>
    </lineage>
</organism>
<dbReference type="PANTHER" id="PTHR10083">
    <property type="entry name" value="KUNITZ-TYPE PROTEASE INHIBITOR-RELATED"/>
    <property type="match status" value="1"/>
</dbReference>
<dbReference type="Gene3D" id="4.10.410.10">
    <property type="entry name" value="Pancreatic trypsin inhibitor Kunitz domain"/>
    <property type="match status" value="7"/>
</dbReference>
<dbReference type="PANTHER" id="PTHR10083:SF328">
    <property type="entry name" value="TISSUE FACTOR PATHWAY INHIBITOR"/>
    <property type="match status" value="1"/>
</dbReference>
<feature type="signal peptide" evidence="4">
    <location>
        <begin position="1"/>
        <end position="21"/>
    </location>
</feature>
<dbReference type="OrthoDB" id="5950222at2759"/>
<evidence type="ECO:0000256" key="1">
    <source>
        <dbReference type="ARBA" id="ARBA00022690"/>
    </source>
</evidence>
<dbReference type="EMBL" id="CAJOBZ010000005">
    <property type="protein sequence ID" value="CAF4798089.1"/>
    <property type="molecule type" value="Genomic_DNA"/>
</dbReference>
<dbReference type="Pfam" id="PF00014">
    <property type="entry name" value="Kunitz_BPTI"/>
    <property type="match status" value="7"/>
</dbReference>
<dbReference type="GO" id="GO:0004867">
    <property type="term" value="F:serine-type endopeptidase inhibitor activity"/>
    <property type="evidence" value="ECO:0007669"/>
    <property type="project" value="UniProtKB-KW"/>
</dbReference>
<dbReference type="Proteomes" id="UP000663880">
    <property type="component" value="Unassembled WGS sequence"/>
</dbReference>
<dbReference type="SUPFAM" id="SSF57362">
    <property type="entry name" value="BPTI-like"/>
    <property type="match status" value="8"/>
</dbReference>
<feature type="domain" description="BPTI/Kunitz inhibitor" evidence="5">
    <location>
        <begin position="524"/>
        <end position="574"/>
    </location>
</feature>
<feature type="domain" description="BPTI/Kunitz inhibitor" evidence="5">
    <location>
        <begin position="401"/>
        <end position="449"/>
    </location>
</feature>
<dbReference type="PRINTS" id="PR00759">
    <property type="entry name" value="BASICPTASE"/>
</dbReference>
<dbReference type="FunFam" id="4.10.410.10:FF:000020">
    <property type="entry name" value="Collagen, type VI, alpha 3"/>
    <property type="match status" value="1"/>
</dbReference>
<reference evidence="6" key="1">
    <citation type="submission" date="2021-02" db="EMBL/GenBank/DDBJ databases">
        <authorList>
            <person name="Steward A R."/>
        </authorList>
    </citation>
    <scope>NUCLEOTIDE SEQUENCE</scope>
</reference>
<dbReference type="FunFam" id="4.10.410.10:FF:000005">
    <property type="entry name" value="Pancreatic trypsin inhibitor"/>
    <property type="match status" value="2"/>
</dbReference>
<feature type="domain" description="BPTI/Kunitz inhibitor" evidence="5">
    <location>
        <begin position="343"/>
        <end position="393"/>
    </location>
</feature>
<keyword evidence="2" id="KW-0722">Serine protease inhibitor</keyword>
<feature type="domain" description="BPTI/Kunitz inhibitor" evidence="5">
    <location>
        <begin position="713"/>
        <end position="763"/>
    </location>
</feature>
<dbReference type="GO" id="GO:0005615">
    <property type="term" value="C:extracellular space"/>
    <property type="evidence" value="ECO:0007669"/>
    <property type="project" value="TreeGrafter"/>
</dbReference>
<keyword evidence="7" id="KW-1185">Reference proteome</keyword>
<gene>
    <name evidence="6" type="ORF">PMACD_LOCUS3280</name>
</gene>
<feature type="domain" description="BPTI/Kunitz inhibitor" evidence="5">
    <location>
        <begin position="468"/>
        <end position="518"/>
    </location>
</feature>
<feature type="domain" description="BPTI/Kunitz inhibitor" evidence="5">
    <location>
        <begin position="656"/>
        <end position="706"/>
    </location>
</feature>
<dbReference type="InterPro" id="IPR050098">
    <property type="entry name" value="TFPI/VKTCI-like"/>
</dbReference>
<keyword evidence="1" id="KW-0646">Protease inhibitor</keyword>
<dbReference type="InterPro" id="IPR002223">
    <property type="entry name" value="Kunitz_BPTI"/>
</dbReference>
<dbReference type="PROSITE" id="PS00280">
    <property type="entry name" value="BPTI_KUNITZ_1"/>
    <property type="match status" value="4"/>
</dbReference>
<proteinExistence type="predicted"/>
<evidence type="ECO:0000256" key="4">
    <source>
        <dbReference type="SAM" id="SignalP"/>
    </source>
</evidence>
<dbReference type="CDD" id="cd00109">
    <property type="entry name" value="Kunitz-type"/>
    <property type="match status" value="5"/>
</dbReference>
<accession>A0A821P3N1</accession>
<evidence type="ECO:0000256" key="3">
    <source>
        <dbReference type="ARBA" id="ARBA00023157"/>
    </source>
</evidence>
<evidence type="ECO:0000259" key="5">
    <source>
        <dbReference type="PROSITE" id="PS50279"/>
    </source>
</evidence>
<evidence type="ECO:0000256" key="2">
    <source>
        <dbReference type="ARBA" id="ARBA00022900"/>
    </source>
</evidence>
<dbReference type="InterPro" id="IPR020901">
    <property type="entry name" value="Prtase_inh_Kunz-CS"/>
</dbReference>